<dbReference type="InterPro" id="IPR019448">
    <property type="entry name" value="NT-C2"/>
</dbReference>
<dbReference type="PANTHER" id="PTHR23167:SF46">
    <property type="entry name" value="EPS15 HOMOLOGY DOMAIN CONTAINING PROTEIN-BINDING PROTEIN 1, ISOFORM F"/>
    <property type="match status" value="1"/>
</dbReference>
<feature type="region of interest" description="Disordered" evidence="5">
    <location>
        <begin position="362"/>
        <end position="397"/>
    </location>
</feature>
<comment type="subcellular location">
    <subcellularLocation>
        <location evidence="1">Endosome</location>
    </subcellularLocation>
</comment>
<dbReference type="InterPro" id="IPR050540">
    <property type="entry name" value="F-actin_Monoox_Mical"/>
</dbReference>
<feature type="region of interest" description="Disordered" evidence="5">
    <location>
        <begin position="915"/>
        <end position="967"/>
    </location>
</feature>
<evidence type="ECO:0000259" key="6">
    <source>
        <dbReference type="PROSITE" id="PS50021"/>
    </source>
</evidence>
<dbReference type="PANTHER" id="PTHR23167">
    <property type="entry name" value="CALPONIN HOMOLOGY DOMAIN-CONTAINING PROTEIN DDB_G0272472-RELATED"/>
    <property type="match status" value="1"/>
</dbReference>
<evidence type="ECO:0000256" key="3">
    <source>
        <dbReference type="ARBA" id="ARBA00022753"/>
    </source>
</evidence>
<keyword evidence="10" id="KW-1185">Reference proteome</keyword>
<dbReference type="PROSITE" id="PS51848">
    <property type="entry name" value="BMERB"/>
    <property type="match status" value="1"/>
</dbReference>
<feature type="domain" description="C2 NT-type" evidence="7">
    <location>
        <begin position="8"/>
        <end position="162"/>
    </location>
</feature>
<dbReference type="InterPro" id="IPR001715">
    <property type="entry name" value="CH_dom"/>
</dbReference>
<keyword evidence="4" id="KW-0175">Coiled coil</keyword>
<evidence type="ECO:0000256" key="1">
    <source>
        <dbReference type="ARBA" id="ARBA00004177"/>
    </source>
</evidence>
<feature type="compositionally biased region" description="Polar residues" evidence="5">
    <location>
        <begin position="714"/>
        <end position="732"/>
    </location>
</feature>
<dbReference type="AlphaFoldDB" id="A0A922HY94"/>
<dbReference type="SUPFAM" id="SSF47576">
    <property type="entry name" value="Calponin-homology domain, CH-domain"/>
    <property type="match status" value="1"/>
</dbReference>
<feature type="region of interest" description="Disordered" evidence="5">
    <location>
        <begin position="702"/>
        <end position="750"/>
    </location>
</feature>
<keyword evidence="2" id="KW-0597">Phosphoprotein</keyword>
<protein>
    <submittedName>
        <fullName evidence="9">DUF3585</fullName>
    </submittedName>
</protein>
<dbReference type="Pfam" id="PF00307">
    <property type="entry name" value="CH"/>
    <property type="match status" value="1"/>
</dbReference>
<evidence type="ECO:0000256" key="4">
    <source>
        <dbReference type="ARBA" id="ARBA00023054"/>
    </source>
</evidence>
<feature type="domain" description="Calponin-homology (CH)" evidence="6">
    <location>
        <begin position="498"/>
        <end position="603"/>
    </location>
</feature>
<dbReference type="PROSITE" id="PS51840">
    <property type="entry name" value="C2_NT"/>
    <property type="match status" value="1"/>
</dbReference>
<dbReference type="SMART" id="SM00033">
    <property type="entry name" value="CH"/>
    <property type="match status" value="1"/>
</dbReference>
<dbReference type="Pfam" id="PF10358">
    <property type="entry name" value="NT-C2"/>
    <property type="match status" value="1"/>
</dbReference>
<dbReference type="Gene3D" id="1.10.418.10">
    <property type="entry name" value="Calponin-like domain"/>
    <property type="match status" value="1"/>
</dbReference>
<dbReference type="InterPro" id="IPR036872">
    <property type="entry name" value="CH_dom_sf"/>
</dbReference>
<evidence type="ECO:0000313" key="10">
    <source>
        <dbReference type="Proteomes" id="UP000790347"/>
    </source>
</evidence>
<dbReference type="Pfam" id="PF12130">
    <property type="entry name" value="bMERB_dom"/>
    <property type="match status" value="1"/>
</dbReference>
<dbReference type="SMART" id="SM01203">
    <property type="entry name" value="DUF3585"/>
    <property type="match status" value="1"/>
</dbReference>
<feature type="compositionally biased region" description="Basic and acidic residues" evidence="5">
    <location>
        <begin position="733"/>
        <end position="742"/>
    </location>
</feature>
<feature type="compositionally biased region" description="Polar residues" evidence="5">
    <location>
        <begin position="871"/>
        <end position="888"/>
    </location>
</feature>
<feature type="region of interest" description="Disordered" evidence="5">
    <location>
        <begin position="988"/>
        <end position="1026"/>
    </location>
</feature>
<dbReference type="GO" id="GO:0005768">
    <property type="term" value="C:endosome"/>
    <property type="evidence" value="ECO:0007669"/>
    <property type="project" value="UniProtKB-SubCell"/>
</dbReference>
<feature type="compositionally biased region" description="Basic and acidic residues" evidence="5">
    <location>
        <begin position="234"/>
        <end position="262"/>
    </location>
</feature>
<keyword evidence="3" id="KW-0967">Endosome</keyword>
<dbReference type="Proteomes" id="UP000790347">
    <property type="component" value="Unassembled WGS sequence"/>
</dbReference>
<feature type="region of interest" description="Disordered" evidence="5">
    <location>
        <begin position="460"/>
        <end position="495"/>
    </location>
</feature>
<feature type="region of interest" description="Disordered" evidence="5">
    <location>
        <begin position="234"/>
        <end position="287"/>
    </location>
</feature>
<feature type="compositionally biased region" description="Low complexity" evidence="5">
    <location>
        <begin position="917"/>
        <end position="932"/>
    </location>
</feature>
<feature type="compositionally biased region" description="Polar residues" evidence="5">
    <location>
        <begin position="933"/>
        <end position="967"/>
    </location>
</feature>
<feature type="compositionally biased region" description="Polar residues" evidence="5">
    <location>
        <begin position="988"/>
        <end position="1017"/>
    </location>
</feature>
<reference evidence="9" key="2">
    <citation type="journal article" date="2022" name="Res Sq">
        <title>Comparative Genomics Reveals Insights into the Divergent Evolution of Astigmatic Mites and Household Pest Adaptations.</title>
        <authorList>
            <person name="Xiong Q."/>
            <person name="Wan A.T.-Y."/>
            <person name="Liu X.-Y."/>
            <person name="Fung C.S.-H."/>
            <person name="Xiao X."/>
            <person name="Malainual N."/>
            <person name="Hou J."/>
            <person name="Wang L."/>
            <person name="Wang M."/>
            <person name="Yang K."/>
            <person name="Cui Y."/>
            <person name="Leung E."/>
            <person name="Nong W."/>
            <person name="Shin S.-K."/>
            <person name="Au S."/>
            <person name="Jeong K.Y."/>
            <person name="Chew F.T."/>
            <person name="Hui J."/>
            <person name="Leung T.F."/>
            <person name="Tungtrongchitr A."/>
            <person name="Zhong N."/>
            <person name="Liu Z."/>
            <person name="Tsui S."/>
        </authorList>
    </citation>
    <scope>NUCLEOTIDE SEQUENCE</scope>
    <source>
        <strain evidence="9">Derf</strain>
        <tissue evidence="9">Whole organism</tissue>
    </source>
</reference>
<proteinExistence type="predicted"/>
<dbReference type="PROSITE" id="PS50021">
    <property type="entry name" value="CH"/>
    <property type="match status" value="1"/>
</dbReference>
<evidence type="ECO:0000313" key="9">
    <source>
        <dbReference type="EMBL" id="KAH9516288.1"/>
    </source>
</evidence>
<gene>
    <name evidence="9" type="primary">EHBP1</name>
    <name evidence="9" type="ORF">DERF_007041</name>
</gene>
<organism evidence="9 10">
    <name type="scientific">Dermatophagoides farinae</name>
    <name type="common">American house dust mite</name>
    <dbReference type="NCBI Taxonomy" id="6954"/>
    <lineage>
        <taxon>Eukaryota</taxon>
        <taxon>Metazoa</taxon>
        <taxon>Ecdysozoa</taxon>
        <taxon>Arthropoda</taxon>
        <taxon>Chelicerata</taxon>
        <taxon>Arachnida</taxon>
        <taxon>Acari</taxon>
        <taxon>Acariformes</taxon>
        <taxon>Sarcoptiformes</taxon>
        <taxon>Astigmata</taxon>
        <taxon>Psoroptidia</taxon>
        <taxon>Analgoidea</taxon>
        <taxon>Pyroglyphidae</taxon>
        <taxon>Dermatophagoidinae</taxon>
        <taxon>Dermatophagoides</taxon>
    </lineage>
</organism>
<accession>A0A922HY94</accession>
<feature type="compositionally biased region" description="Polar residues" evidence="5">
    <location>
        <begin position="362"/>
        <end position="377"/>
    </location>
</feature>
<dbReference type="CDD" id="cd21198">
    <property type="entry name" value="CH_EHBP"/>
    <property type="match status" value="1"/>
</dbReference>
<reference evidence="9" key="1">
    <citation type="submission" date="2013-05" db="EMBL/GenBank/DDBJ databases">
        <authorList>
            <person name="Yim A.K.Y."/>
            <person name="Chan T.F."/>
            <person name="Ji K.M."/>
            <person name="Liu X.Y."/>
            <person name="Zhou J.W."/>
            <person name="Li R.Q."/>
            <person name="Yang K.Y."/>
            <person name="Li J."/>
            <person name="Li M."/>
            <person name="Law P.T.W."/>
            <person name="Wu Y.L."/>
            <person name="Cai Z.L."/>
            <person name="Qin H."/>
            <person name="Bao Y."/>
            <person name="Leung R.K.K."/>
            <person name="Ng P.K.S."/>
            <person name="Zou J."/>
            <person name="Zhong X.J."/>
            <person name="Ran P.X."/>
            <person name="Zhong N.S."/>
            <person name="Liu Z.G."/>
            <person name="Tsui S.K.W."/>
        </authorList>
    </citation>
    <scope>NUCLEOTIDE SEQUENCE</scope>
    <source>
        <strain evidence="9">Derf</strain>
        <tissue evidence="9">Whole organism</tissue>
    </source>
</reference>
<evidence type="ECO:0000256" key="2">
    <source>
        <dbReference type="ARBA" id="ARBA00022553"/>
    </source>
</evidence>
<dbReference type="EMBL" id="ASGP02000003">
    <property type="protein sequence ID" value="KAH9516288.1"/>
    <property type="molecule type" value="Genomic_DNA"/>
</dbReference>
<feature type="region of interest" description="Disordered" evidence="5">
    <location>
        <begin position="869"/>
        <end position="896"/>
    </location>
</feature>
<name>A0A922HY94_DERFA</name>
<sequence length="1193" mass="137595">MSFVWKRLQRVNKRAVKYRILFELHELIVEGCSKWQPNKLVVVFTRRSRRRCSQPMIWEPTIRNPYLGSVQWTLPEIIDIEVTLFKDSHGRFESKDWTISIEDISPMGKQRRIASAPINISEFIDEDQFAVPSRHEFSKKKLQITSKKVRRSYISFTMATQFLKEGKATDDDMQSLASLISMNGPDPTPDLDDDDQNPQLFKYSDQTQNEISEMIEQFNNQFLNTDDNLVENVGDQHEQRQNFPTDKREIVQNGNVKDDKDSPIGMKYHKQESESELDQNEEKDNVKPSCHVQDFTIEALPHEQKLYTPPPTRRHNHQTDSSIAKCKKNFESSAANSFVTHSRLEREPCDKPDTIQIASLVSDQGSQDKASLPTSFEPQHHTDESERNALPSSYLIGGDVHDHDNQNDVRIVESECFSSVVDEQHSDSNFLANDDADEEHFSYIKLNQNSFERSIEEKFDDSAQSISNQESSFSHSMMRRLQQQQKQEKFEQQQQSGFSTAEDLLSWCQMITKDYGGVMVTNMTTSWRNGLAFGAIIHHFRPDLIDFDSLQPSDIVGNCKKVFDAASKLGIPKLIDPNDMIVLNVPDKLSVMTYLYQLRSYFTGKSMIGSATTISDSYSTIAEDEALLTDDDQNNRSIDNVKAKCLTLFNRFDGLDNSTMKLNQKQYWQQQQLHTTTNVKPTGLSKNDCKQLMTRKQLMNPFESDSEEEEIEIMNQSNHQEPDSTNECSNVAQHDETSEQHGNRQGQPIRKPLQYRKPFSTMMPASQSTLSFNNYRSISINDDDDHTEKLSPNNHAPITLSFNNHHVNVVPGLIDLSSHQHQKHLLQRTFSAPNCQHPYNHSIEALTRKRTRMREEELRDRARKLIESIRFHSTSSQQSARKLSQTSQPDDERRMEQLRERARRLIANARQGMMDATSLESSLSSSTNSTNNATPQMMSPSESISTTLHGNEQPSSSSLNVTEELSRNPDQSVKLLEFNFYTFKTCETKNTPTKTRPDSQQSGQQKSTRQTMSTPITKTAKKSDDYNDFPTSFESMQQELAYIDKEQKRIDREASILEKRLRKLMEAGGNPRLEEKLIQNWFVLVNKRNAIIRRQMQLNILEKDADMNRRYNELNVELRDLMLIEDSQKTNVQRTREKQLLDELVKIVDKRNELVQHLDNQEKAIEEDEFVENQTQRSLPVIDAAADKNCVIQ</sequence>
<dbReference type="FunFam" id="1.10.418.10:FF:000023">
    <property type="entry name" value="EH domain-binding protein 1 isoform X1"/>
    <property type="match status" value="1"/>
</dbReference>
<evidence type="ECO:0000256" key="5">
    <source>
        <dbReference type="SAM" id="MobiDB-lite"/>
    </source>
</evidence>
<comment type="caution">
    <text evidence="9">The sequence shown here is derived from an EMBL/GenBank/DDBJ whole genome shotgun (WGS) entry which is preliminary data.</text>
</comment>
<evidence type="ECO:0000259" key="7">
    <source>
        <dbReference type="PROSITE" id="PS51840"/>
    </source>
</evidence>
<dbReference type="InterPro" id="IPR022735">
    <property type="entry name" value="bMERB_dom"/>
</dbReference>
<evidence type="ECO:0000259" key="8">
    <source>
        <dbReference type="PROSITE" id="PS51848"/>
    </source>
</evidence>
<feature type="compositionally biased region" description="Basic and acidic residues" evidence="5">
    <location>
        <begin position="378"/>
        <end position="387"/>
    </location>
</feature>
<feature type="compositionally biased region" description="Polar residues" evidence="5">
    <location>
        <begin position="462"/>
        <end position="475"/>
    </location>
</feature>
<feature type="domain" description="BMERB" evidence="8">
    <location>
        <begin position="1016"/>
        <end position="1174"/>
    </location>
</feature>